<dbReference type="EMBL" id="HACA01015888">
    <property type="protein sequence ID" value="CDW33249.1"/>
    <property type="molecule type" value="Transcribed_RNA"/>
</dbReference>
<reference evidence="1" key="1">
    <citation type="submission" date="2014-05" db="EMBL/GenBank/DDBJ databases">
        <authorList>
            <person name="Chronopoulou M."/>
        </authorList>
    </citation>
    <scope>NUCLEOTIDE SEQUENCE</scope>
    <source>
        <tissue evidence="1">Whole organism</tissue>
    </source>
</reference>
<proteinExistence type="predicted"/>
<accession>A0A0K2U4L3</accession>
<dbReference type="AlphaFoldDB" id="A0A0K2U4L3"/>
<evidence type="ECO:0000313" key="1">
    <source>
        <dbReference type="EMBL" id="CDW33249.1"/>
    </source>
</evidence>
<protein>
    <submittedName>
        <fullName evidence="1">Uncharacterized protein</fullName>
    </submittedName>
</protein>
<organism evidence="1">
    <name type="scientific">Lepeophtheirus salmonis</name>
    <name type="common">Salmon louse</name>
    <name type="synonym">Caligus salmonis</name>
    <dbReference type="NCBI Taxonomy" id="72036"/>
    <lineage>
        <taxon>Eukaryota</taxon>
        <taxon>Metazoa</taxon>
        <taxon>Ecdysozoa</taxon>
        <taxon>Arthropoda</taxon>
        <taxon>Crustacea</taxon>
        <taxon>Multicrustacea</taxon>
        <taxon>Hexanauplia</taxon>
        <taxon>Copepoda</taxon>
        <taxon>Siphonostomatoida</taxon>
        <taxon>Caligidae</taxon>
        <taxon>Lepeophtheirus</taxon>
    </lineage>
</organism>
<sequence length="62" mass="7090">MLYKMLELSSYCLNILCGNRSNVEKALYFNNKKIIFSHSTLVSDLGPVILRAAWFLILISHS</sequence>
<name>A0A0K2U4L3_LEPSM</name>